<protein>
    <submittedName>
        <fullName evidence="1">Uncharacterized protein</fullName>
    </submittedName>
</protein>
<dbReference type="Proteomes" id="UP000654913">
    <property type="component" value="Chromosome 2"/>
</dbReference>
<proteinExistence type="predicted"/>
<keyword evidence="2" id="KW-1185">Reference proteome</keyword>
<reference evidence="1" key="2">
    <citation type="submission" date="2021-02" db="EMBL/GenBank/DDBJ databases">
        <title>Aspergillus puulaauensis MK2 genome sequence.</title>
        <authorList>
            <person name="Futagami T."/>
            <person name="Mori K."/>
            <person name="Kadooka C."/>
            <person name="Tanaka T."/>
        </authorList>
    </citation>
    <scope>NUCLEOTIDE SEQUENCE</scope>
    <source>
        <strain evidence="1">MK2</strain>
    </source>
</reference>
<organism evidence="1 2">
    <name type="scientific">Aspergillus puulaauensis</name>
    <dbReference type="NCBI Taxonomy" id="1220207"/>
    <lineage>
        <taxon>Eukaryota</taxon>
        <taxon>Fungi</taxon>
        <taxon>Dikarya</taxon>
        <taxon>Ascomycota</taxon>
        <taxon>Pezizomycotina</taxon>
        <taxon>Eurotiomycetes</taxon>
        <taxon>Eurotiomycetidae</taxon>
        <taxon>Eurotiales</taxon>
        <taxon>Aspergillaceae</taxon>
        <taxon>Aspergillus</taxon>
    </lineage>
</organism>
<dbReference type="GeneID" id="64970399"/>
<sequence>MGILDLTLRPPLKVTLERAVNQRKSLFGTERLAVESGAMLVILWSLRDGRGRAEPWVQGSRSAAKPFTEPWAVHGRLGLVGQQARSNGPSFSLMNKWQPCEGIRQKKERPWRCWRVPSGDGGKSNRSTGN</sequence>
<dbReference type="RefSeq" id="XP_041552588.1">
    <property type="nucleotide sequence ID" value="XM_041699511.1"/>
</dbReference>
<dbReference type="KEGG" id="apuu:APUU_20826A"/>
<dbReference type="EMBL" id="AP024444">
    <property type="protein sequence ID" value="BCS20394.1"/>
    <property type="molecule type" value="Genomic_DNA"/>
</dbReference>
<gene>
    <name evidence="1" type="ORF">APUU_20826A</name>
</gene>
<accession>A0A7R8AI61</accession>
<reference evidence="1" key="1">
    <citation type="submission" date="2021-01" db="EMBL/GenBank/DDBJ databases">
        <authorList>
            <consortium name="Aspergillus puulaauensis MK2 genome sequencing consortium"/>
            <person name="Kazuki M."/>
            <person name="Futagami T."/>
        </authorList>
    </citation>
    <scope>NUCLEOTIDE SEQUENCE</scope>
    <source>
        <strain evidence="1">MK2</strain>
    </source>
</reference>
<evidence type="ECO:0000313" key="2">
    <source>
        <dbReference type="Proteomes" id="UP000654913"/>
    </source>
</evidence>
<name>A0A7R8AI61_9EURO</name>
<dbReference type="AlphaFoldDB" id="A0A7R8AI61"/>
<evidence type="ECO:0000313" key="1">
    <source>
        <dbReference type="EMBL" id="BCS20394.1"/>
    </source>
</evidence>